<dbReference type="InterPro" id="IPR002641">
    <property type="entry name" value="PNPLA_dom"/>
</dbReference>
<dbReference type="PROSITE" id="PS51635">
    <property type="entry name" value="PNPLA"/>
    <property type="match status" value="1"/>
</dbReference>
<dbReference type="Pfam" id="PF01734">
    <property type="entry name" value="Patatin"/>
    <property type="match status" value="1"/>
</dbReference>
<feature type="active site" description="Proton acceptor" evidence="4">
    <location>
        <position position="332"/>
    </location>
</feature>
<evidence type="ECO:0000256" key="3">
    <source>
        <dbReference type="ARBA" id="ARBA00023098"/>
    </source>
</evidence>
<protein>
    <submittedName>
        <fullName evidence="7">DUF3336 domain-containing protein</fullName>
    </submittedName>
</protein>
<dbReference type="Gene3D" id="3.40.1090.10">
    <property type="entry name" value="Cytosolic phospholipase A2 catalytic domain"/>
    <property type="match status" value="2"/>
</dbReference>
<evidence type="ECO:0000256" key="5">
    <source>
        <dbReference type="SAM" id="MobiDB-lite"/>
    </source>
</evidence>
<accession>A0A939IL61</accession>
<keyword evidence="8" id="KW-1185">Reference proteome</keyword>
<dbReference type="PANTHER" id="PTHR14226">
    <property type="entry name" value="NEUROPATHY TARGET ESTERASE/SWISS CHEESE D.MELANOGASTER"/>
    <property type="match status" value="1"/>
</dbReference>
<organism evidence="7 8">
    <name type="scientific">Parahaliea mediterranea</name>
    <dbReference type="NCBI Taxonomy" id="651086"/>
    <lineage>
        <taxon>Bacteria</taxon>
        <taxon>Pseudomonadati</taxon>
        <taxon>Pseudomonadota</taxon>
        <taxon>Gammaproteobacteria</taxon>
        <taxon>Cellvibrionales</taxon>
        <taxon>Halieaceae</taxon>
        <taxon>Parahaliea</taxon>
    </lineage>
</organism>
<dbReference type="InterPro" id="IPR050301">
    <property type="entry name" value="NTE"/>
</dbReference>
<gene>
    <name evidence="7" type="ORF">JYP50_06125</name>
</gene>
<proteinExistence type="predicted"/>
<dbReference type="GO" id="GO:0016042">
    <property type="term" value="P:lipid catabolic process"/>
    <property type="evidence" value="ECO:0007669"/>
    <property type="project" value="UniProtKB-UniRule"/>
</dbReference>
<comment type="caution">
    <text evidence="4">Lacks conserved residue(s) required for the propagation of feature annotation.</text>
</comment>
<keyword evidence="1 4" id="KW-0378">Hydrolase</keyword>
<dbReference type="RefSeq" id="WP_206559600.1">
    <property type="nucleotide sequence ID" value="NZ_JAFKCZ010000004.1"/>
</dbReference>
<feature type="domain" description="PNPLA" evidence="6">
    <location>
        <begin position="158"/>
        <end position="345"/>
    </location>
</feature>
<dbReference type="Proteomes" id="UP000664303">
    <property type="component" value="Unassembled WGS sequence"/>
</dbReference>
<evidence type="ECO:0000259" key="6">
    <source>
        <dbReference type="PROSITE" id="PS51635"/>
    </source>
</evidence>
<dbReference type="GO" id="GO:0004806">
    <property type="term" value="F:triacylglycerol lipase activity"/>
    <property type="evidence" value="ECO:0007669"/>
    <property type="project" value="InterPro"/>
</dbReference>
<evidence type="ECO:0000256" key="2">
    <source>
        <dbReference type="ARBA" id="ARBA00022963"/>
    </source>
</evidence>
<dbReference type="PANTHER" id="PTHR14226:SF29">
    <property type="entry name" value="NEUROPATHY TARGET ESTERASE SWS"/>
    <property type="match status" value="1"/>
</dbReference>
<reference evidence="7" key="1">
    <citation type="submission" date="2021-02" db="EMBL/GenBank/DDBJ databases">
        <title>PHA producing bacteria isolated from coastal sediment in Guangdong, Shenzhen.</title>
        <authorList>
            <person name="Zheng W."/>
            <person name="Yu S."/>
            <person name="Huang Y."/>
        </authorList>
    </citation>
    <scope>NUCLEOTIDE SEQUENCE</scope>
    <source>
        <strain evidence="7">TN14-10</strain>
    </source>
</reference>
<dbReference type="CDD" id="cd07206">
    <property type="entry name" value="Pat_TGL3-4-5_SDP1"/>
    <property type="match status" value="1"/>
</dbReference>
<feature type="short sequence motif" description="GXSXG" evidence="4">
    <location>
        <begin position="189"/>
        <end position="193"/>
    </location>
</feature>
<evidence type="ECO:0000313" key="7">
    <source>
        <dbReference type="EMBL" id="MBN7796155.1"/>
    </source>
</evidence>
<feature type="active site" description="Nucleophile" evidence="4">
    <location>
        <position position="191"/>
    </location>
</feature>
<dbReference type="SUPFAM" id="SSF52151">
    <property type="entry name" value="FabD/lysophospholipase-like"/>
    <property type="match status" value="1"/>
</dbReference>
<dbReference type="InterPro" id="IPR021771">
    <property type="entry name" value="Triacylglycerol_lipase_N"/>
</dbReference>
<evidence type="ECO:0000256" key="4">
    <source>
        <dbReference type="PROSITE-ProRule" id="PRU01161"/>
    </source>
</evidence>
<sequence>MYGTITRSTVSPAQRQQLRDIERAMTEAGDYKQWRQLAREHDDISGAAIWRRIPESRRYDHLSVRRRLDRLQELRLAGNDRGLLFALNEGIHGNMAGMGNYDLYRRARCGTKHLITEYIDAICDALEHLAGDGGGDIPLAEKLDFYRRASHCYGRSALMLSGGGTLGYFHFGVLKALIEQQLCPVVISGASAGAFVAAVVGTRSDSEYLALFEDNTLARAMTDNPEGIKIGLGMDEEAYLPAVREAFARLIPDLTFLEAYRKTGRSINITISPAEPRQESRLLNHIASPNVTIRSAVMASAALPGVFPPVVLEATDDNGRKRPYLPQRRWIDGSFSQDLPAKRLARMYGVNHFIVSQVMPGLGRETTPRPGLYSILSDAWVAAAKQFVRGSLHTAQRYTRVGSRSGSVMNAVNGLIDQQFTGDINIIPPYGFGSLRKLLKILSQEEFVDLVRAGERGTWPKIPAIHTTTRIGRTLDDILHRYELEEAHWLNTAPKTERYRDKPAPRESRRTGSATLGSKAPRKRRKA</sequence>
<feature type="compositionally biased region" description="Basic and acidic residues" evidence="5">
    <location>
        <begin position="495"/>
        <end position="510"/>
    </location>
</feature>
<dbReference type="AlphaFoldDB" id="A0A939IL61"/>
<dbReference type="EMBL" id="JAFKCZ010000004">
    <property type="protein sequence ID" value="MBN7796155.1"/>
    <property type="molecule type" value="Genomic_DNA"/>
</dbReference>
<name>A0A939IL61_9GAMM</name>
<dbReference type="Pfam" id="PF11815">
    <property type="entry name" value="DUF3336"/>
    <property type="match status" value="1"/>
</dbReference>
<dbReference type="InterPro" id="IPR016035">
    <property type="entry name" value="Acyl_Trfase/lysoPLipase"/>
</dbReference>
<feature type="region of interest" description="Disordered" evidence="5">
    <location>
        <begin position="495"/>
        <end position="527"/>
    </location>
</feature>
<feature type="short sequence motif" description="GXGXXG" evidence="4">
    <location>
        <begin position="162"/>
        <end position="167"/>
    </location>
</feature>
<keyword evidence="2 4" id="KW-0442">Lipid degradation</keyword>
<evidence type="ECO:0000313" key="8">
    <source>
        <dbReference type="Proteomes" id="UP000664303"/>
    </source>
</evidence>
<evidence type="ECO:0000256" key="1">
    <source>
        <dbReference type="ARBA" id="ARBA00022801"/>
    </source>
</evidence>
<comment type="caution">
    <text evidence="7">The sequence shown here is derived from an EMBL/GenBank/DDBJ whole genome shotgun (WGS) entry which is preliminary data.</text>
</comment>
<keyword evidence="3 4" id="KW-0443">Lipid metabolism</keyword>